<dbReference type="AlphaFoldDB" id="A0A839EQU3"/>
<reference evidence="1 2" key="1">
    <citation type="submission" date="2020-07" db="EMBL/GenBank/DDBJ databases">
        <title>Genomic Encyclopedia of Type Strains, Phase IV (KMG-V): Genome sequencing to study the core and pangenomes of soil and plant-associated prokaryotes.</title>
        <authorList>
            <person name="Whitman W."/>
        </authorList>
    </citation>
    <scope>NUCLEOTIDE SEQUENCE [LARGE SCALE GENOMIC DNA]</scope>
    <source>
        <strain evidence="1 2">RH2WT43</strain>
    </source>
</reference>
<sequence length="162" mass="17437">MDNEANATATVATEVAAETMLGDLMKLCIDEMKAAPDVWQKLGEAEQQNVIDRVRERVRNAVEESVRIIATQGYARIRGTLESITVKDGIKAVLSLPQFDPKRHELMDAQGSRVYIVVADVEAFSGGGSDVKPEPDQGALVLDKIDKIGKAAKSKGDGSEPA</sequence>
<name>A0A839EQU3_9GAMM</name>
<accession>A0A839EQU3</accession>
<evidence type="ECO:0000313" key="1">
    <source>
        <dbReference type="EMBL" id="MBA8886115.1"/>
    </source>
</evidence>
<proteinExistence type="predicted"/>
<organism evidence="1 2">
    <name type="scientific">Dokdonella fugitiva</name>
    <dbReference type="NCBI Taxonomy" id="328517"/>
    <lineage>
        <taxon>Bacteria</taxon>
        <taxon>Pseudomonadati</taxon>
        <taxon>Pseudomonadota</taxon>
        <taxon>Gammaproteobacteria</taxon>
        <taxon>Lysobacterales</taxon>
        <taxon>Rhodanobacteraceae</taxon>
        <taxon>Dokdonella</taxon>
    </lineage>
</organism>
<dbReference type="RefSeq" id="WP_182529225.1">
    <property type="nucleotide sequence ID" value="NZ_JACGXL010000001.1"/>
</dbReference>
<keyword evidence="2" id="KW-1185">Reference proteome</keyword>
<comment type="caution">
    <text evidence="1">The sequence shown here is derived from an EMBL/GenBank/DDBJ whole genome shotgun (WGS) entry which is preliminary data.</text>
</comment>
<dbReference type="Proteomes" id="UP000550401">
    <property type="component" value="Unassembled WGS sequence"/>
</dbReference>
<evidence type="ECO:0000313" key="2">
    <source>
        <dbReference type="Proteomes" id="UP000550401"/>
    </source>
</evidence>
<protein>
    <submittedName>
        <fullName evidence="1">Uncharacterized protein</fullName>
    </submittedName>
</protein>
<dbReference type="EMBL" id="JACGXL010000001">
    <property type="protein sequence ID" value="MBA8886115.1"/>
    <property type="molecule type" value="Genomic_DNA"/>
</dbReference>
<gene>
    <name evidence="1" type="ORF">FHW12_000306</name>
</gene>